<keyword evidence="2" id="KW-1185">Reference proteome</keyword>
<dbReference type="Proteomes" id="UP000215289">
    <property type="component" value="Unassembled WGS sequence"/>
</dbReference>
<accession>A0A397GQT2</accession>
<organism evidence="1 2">
    <name type="scientific">Aspergillus turcosus</name>
    <dbReference type="NCBI Taxonomy" id="1245748"/>
    <lineage>
        <taxon>Eukaryota</taxon>
        <taxon>Fungi</taxon>
        <taxon>Dikarya</taxon>
        <taxon>Ascomycota</taxon>
        <taxon>Pezizomycotina</taxon>
        <taxon>Eurotiomycetes</taxon>
        <taxon>Eurotiomycetidae</taxon>
        <taxon>Eurotiales</taxon>
        <taxon>Aspergillaceae</taxon>
        <taxon>Aspergillus</taxon>
        <taxon>Aspergillus subgen. Fumigati</taxon>
    </lineage>
</organism>
<reference evidence="1 2" key="1">
    <citation type="submission" date="2018-08" db="EMBL/GenBank/DDBJ databases">
        <title>Draft genome sequences of two Aspergillus turcosus clinical strains isolated from bronchoalveolar lavage fluid: one azole-susceptible and the other azole-resistant.</title>
        <authorList>
            <person name="Parent-Michaud M."/>
            <person name="Dufresne P.J."/>
            <person name="Fournier E."/>
            <person name="Martineau C."/>
            <person name="Moreira S."/>
            <person name="Perkins V."/>
            <person name="De Repentigny L."/>
            <person name="Dufresne S.F."/>
        </authorList>
    </citation>
    <scope>NUCLEOTIDE SEQUENCE [LARGE SCALE GENOMIC DNA]</scope>
    <source>
        <strain evidence="1">HMR AF 1038</strain>
    </source>
</reference>
<dbReference type="STRING" id="1245748.A0A397GQT2"/>
<protein>
    <submittedName>
        <fullName evidence="1">Uncharacterized protein</fullName>
    </submittedName>
</protein>
<gene>
    <name evidence="1" type="ORF">CFD26_105263</name>
</gene>
<name>A0A397GQT2_9EURO</name>
<proteinExistence type="predicted"/>
<dbReference type="EMBL" id="NIDN02000123">
    <property type="protein sequence ID" value="RLL96119.1"/>
    <property type="molecule type" value="Genomic_DNA"/>
</dbReference>
<dbReference type="AlphaFoldDB" id="A0A397GQT2"/>
<evidence type="ECO:0000313" key="2">
    <source>
        <dbReference type="Proteomes" id="UP000215289"/>
    </source>
</evidence>
<sequence>MNATCQPYFDKEHPPIVINQIDAIVQMMRPFIGGSDLHNYQDAHQRRLLPLVSATKVLHPVITMFTVDERHVYTALTTQMYASYGNGGDYIPERLPLAESTEVIPINFRDADPVDQIKSVVDQSAVAAVAPVASVAKFTKPAATGSVPYHWLIRRTAEHVVTFAHLARARVDNAHVVQGRLLAMGDVAHLVKHARVEFVNAQGGYLPVAPVEHVAHKVQHARMEFVDAGQGGQLPVLVNVAHLVASVAVELAGTHSQIMLTAEDVAQRVPPDSVVKLDNVEKPPTAGLQLQELVL</sequence>
<comment type="caution">
    <text evidence="1">The sequence shown here is derived from an EMBL/GenBank/DDBJ whole genome shotgun (WGS) entry which is preliminary data.</text>
</comment>
<evidence type="ECO:0000313" key="1">
    <source>
        <dbReference type="EMBL" id="RLL96119.1"/>
    </source>
</evidence>